<dbReference type="RefSeq" id="WP_379319115.1">
    <property type="nucleotide sequence ID" value="NZ_JBHTLM010000006.1"/>
</dbReference>
<name>A0ABW3RVY6_9BACL</name>
<dbReference type="Pfam" id="PF13847">
    <property type="entry name" value="Methyltransf_31"/>
    <property type="match status" value="1"/>
</dbReference>
<evidence type="ECO:0000313" key="2">
    <source>
        <dbReference type="EMBL" id="MFD1176662.1"/>
    </source>
</evidence>
<dbReference type="InterPro" id="IPR025714">
    <property type="entry name" value="Methyltranfer_dom"/>
</dbReference>
<dbReference type="EMBL" id="JBHTLM010000006">
    <property type="protein sequence ID" value="MFD1176662.1"/>
    <property type="molecule type" value="Genomic_DNA"/>
</dbReference>
<reference evidence="3" key="1">
    <citation type="journal article" date="2019" name="Int. J. Syst. Evol. Microbiol.">
        <title>The Global Catalogue of Microorganisms (GCM) 10K type strain sequencing project: providing services to taxonomists for standard genome sequencing and annotation.</title>
        <authorList>
            <consortium name="The Broad Institute Genomics Platform"/>
            <consortium name="The Broad Institute Genome Sequencing Center for Infectious Disease"/>
            <person name="Wu L."/>
            <person name="Ma J."/>
        </authorList>
    </citation>
    <scope>NUCLEOTIDE SEQUENCE [LARGE SCALE GENOMIC DNA]</scope>
    <source>
        <strain evidence="3">CCUG 59189</strain>
    </source>
</reference>
<keyword evidence="2" id="KW-0808">Transferase</keyword>
<proteinExistence type="predicted"/>
<comment type="caution">
    <text evidence="2">The sequence shown here is derived from an EMBL/GenBank/DDBJ whole genome shotgun (WGS) entry which is preliminary data.</text>
</comment>
<evidence type="ECO:0000313" key="3">
    <source>
        <dbReference type="Proteomes" id="UP001597262"/>
    </source>
</evidence>
<accession>A0ABW3RVY6</accession>
<dbReference type="GO" id="GO:0008168">
    <property type="term" value="F:methyltransferase activity"/>
    <property type="evidence" value="ECO:0007669"/>
    <property type="project" value="UniProtKB-KW"/>
</dbReference>
<dbReference type="CDD" id="cd02440">
    <property type="entry name" value="AdoMet_MTases"/>
    <property type="match status" value="1"/>
</dbReference>
<keyword evidence="2" id="KW-0489">Methyltransferase</keyword>
<dbReference type="PANTHER" id="PTHR43591">
    <property type="entry name" value="METHYLTRANSFERASE"/>
    <property type="match status" value="1"/>
</dbReference>
<organism evidence="2 3">
    <name type="scientific">Paenibacillus puldeungensis</name>
    <dbReference type="NCBI Taxonomy" id="696536"/>
    <lineage>
        <taxon>Bacteria</taxon>
        <taxon>Bacillati</taxon>
        <taxon>Bacillota</taxon>
        <taxon>Bacilli</taxon>
        <taxon>Bacillales</taxon>
        <taxon>Paenibacillaceae</taxon>
        <taxon>Paenibacillus</taxon>
    </lineage>
</organism>
<dbReference type="SUPFAM" id="SSF53335">
    <property type="entry name" value="S-adenosyl-L-methionine-dependent methyltransferases"/>
    <property type="match status" value="1"/>
</dbReference>
<protein>
    <submittedName>
        <fullName evidence="2">Class I SAM-dependent methyltransferase</fullName>
        <ecNumber evidence="2">2.1.1.-</ecNumber>
    </submittedName>
</protein>
<keyword evidence="3" id="KW-1185">Reference proteome</keyword>
<evidence type="ECO:0000259" key="1">
    <source>
        <dbReference type="Pfam" id="PF13847"/>
    </source>
</evidence>
<feature type="domain" description="Methyltransferase" evidence="1">
    <location>
        <begin position="40"/>
        <end position="166"/>
    </location>
</feature>
<sequence length="297" mass="34051">MNKIWSSQIQGPKTLDLSRELRFRDDRKEFFVKSLGLLTGMTVVDLGCGPGTLTRKLAKWLGNESKIIGIDRDDIFIDYAKNKALEQGFTNIEYLNGNIMNIPLESDSVDACTSHTVIEHVPNYDFLLEQKRICKSGGIVSVMSARPEKAIKSLPSSAPQISEREKELWEPINQAWLKKDQERGVGSYAIEPSQFPHLFEQLGFVDIEIDSIALPVVIDNSSITFEERLLMVEYERQQAIDCLVVGLNQLEQEYEHAIELELLINNRFDKRKEMVMNNQKIWDFQIHILLIARGRKP</sequence>
<dbReference type="Gene3D" id="3.40.50.150">
    <property type="entry name" value="Vaccinia Virus protein VP39"/>
    <property type="match status" value="1"/>
</dbReference>
<dbReference type="EC" id="2.1.1.-" evidence="2"/>
<dbReference type="Proteomes" id="UP001597262">
    <property type="component" value="Unassembled WGS sequence"/>
</dbReference>
<gene>
    <name evidence="2" type="ORF">ACFQ3W_10160</name>
</gene>
<dbReference type="PANTHER" id="PTHR43591:SF110">
    <property type="entry name" value="RHODANESE DOMAIN-CONTAINING PROTEIN"/>
    <property type="match status" value="1"/>
</dbReference>
<dbReference type="InterPro" id="IPR029063">
    <property type="entry name" value="SAM-dependent_MTases_sf"/>
</dbReference>
<dbReference type="GO" id="GO:0032259">
    <property type="term" value="P:methylation"/>
    <property type="evidence" value="ECO:0007669"/>
    <property type="project" value="UniProtKB-KW"/>
</dbReference>